<evidence type="ECO:0000256" key="1">
    <source>
        <dbReference type="ARBA" id="ARBA00004377"/>
    </source>
</evidence>
<name>A0ABS5R7S3_9HYPH</name>
<comment type="caution">
    <text evidence="14">The sequence shown here is derived from an EMBL/GenBank/DDBJ whole genome shotgun (WGS) entry which is preliminary data.</text>
</comment>
<evidence type="ECO:0000256" key="7">
    <source>
        <dbReference type="ARBA" id="ARBA00022989"/>
    </source>
</evidence>
<reference evidence="14" key="1">
    <citation type="submission" date="2021-05" db="EMBL/GenBank/DDBJ databases">
        <authorList>
            <person name="Sun Q."/>
            <person name="Inoue M."/>
        </authorList>
    </citation>
    <scope>NUCLEOTIDE SEQUENCE</scope>
    <source>
        <strain evidence="14">VKM B-3255</strain>
    </source>
</reference>
<evidence type="ECO:0000259" key="12">
    <source>
        <dbReference type="Pfam" id="PF25994"/>
    </source>
</evidence>
<keyword evidence="4 9" id="KW-1003">Cell membrane</keyword>
<keyword evidence="15" id="KW-1185">Reference proteome</keyword>
<evidence type="ECO:0000256" key="4">
    <source>
        <dbReference type="ARBA" id="ARBA00022475"/>
    </source>
</evidence>
<keyword evidence="8 9" id="KW-0472">Membrane</keyword>
<dbReference type="InterPro" id="IPR050739">
    <property type="entry name" value="MFP"/>
</dbReference>
<dbReference type="InterPro" id="IPR010129">
    <property type="entry name" value="T1SS_HlyD"/>
</dbReference>
<feature type="transmembrane region" description="Helical" evidence="9">
    <location>
        <begin position="36"/>
        <end position="57"/>
    </location>
</feature>
<feature type="region of interest" description="Disordered" evidence="11">
    <location>
        <begin position="1"/>
        <end position="27"/>
    </location>
</feature>
<evidence type="ECO:0000256" key="9">
    <source>
        <dbReference type="RuleBase" id="RU365093"/>
    </source>
</evidence>
<comment type="similarity">
    <text evidence="2 9">Belongs to the membrane fusion protein (MFP) (TC 8.A.1) family.</text>
</comment>
<protein>
    <recommendedName>
        <fullName evidence="9">Membrane fusion protein (MFP) family protein</fullName>
    </recommendedName>
</protein>
<evidence type="ECO:0000256" key="11">
    <source>
        <dbReference type="SAM" id="MobiDB-lite"/>
    </source>
</evidence>
<evidence type="ECO:0000256" key="6">
    <source>
        <dbReference type="ARBA" id="ARBA00022692"/>
    </source>
</evidence>
<evidence type="ECO:0000259" key="13">
    <source>
        <dbReference type="Pfam" id="PF26002"/>
    </source>
</evidence>
<proteinExistence type="inferred from homology"/>
<dbReference type="Proteomes" id="UP001166585">
    <property type="component" value="Unassembled WGS sequence"/>
</dbReference>
<evidence type="ECO:0000313" key="15">
    <source>
        <dbReference type="Proteomes" id="UP001166585"/>
    </source>
</evidence>
<feature type="domain" description="AprE-like beta-barrel" evidence="13">
    <location>
        <begin position="346"/>
        <end position="436"/>
    </location>
</feature>
<evidence type="ECO:0000313" key="14">
    <source>
        <dbReference type="EMBL" id="MBS9477711.1"/>
    </source>
</evidence>
<dbReference type="Gene3D" id="2.40.50.100">
    <property type="match status" value="1"/>
</dbReference>
<evidence type="ECO:0000256" key="8">
    <source>
        <dbReference type="ARBA" id="ARBA00023136"/>
    </source>
</evidence>
<evidence type="ECO:0000256" key="5">
    <source>
        <dbReference type="ARBA" id="ARBA00022519"/>
    </source>
</evidence>
<dbReference type="EMBL" id="JAHCQH010000016">
    <property type="protein sequence ID" value="MBS9477711.1"/>
    <property type="molecule type" value="Genomic_DNA"/>
</dbReference>
<feature type="coiled-coil region" evidence="10">
    <location>
        <begin position="180"/>
        <end position="207"/>
    </location>
</feature>
<dbReference type="PANTHER" id="PTHR30386:SF17">
    <property type="entry name" value="ALKALINE PROTEASE SECRETION PROTEIN APRE"/>
    <property type="match status" value="1"/>
</dbReference>
<dbReference type="Pfam" id="PF26002">
    <property type="entry name" value="Beta-barrel_AprE"/>
    <property type="match status" value="1"/>
</dbReference>
<accession>A0ABS5R7S3</accession>
<keyword evidence="5 9" id="KW-0997">Cell inner membrane</keyword>
<comment type="subcellular location">
    <subcellularLocation>
        <location evidence="1 9">Cell inner membrane</location>
        <topology evidence="1 9">Single-pass membrane protein</topology>
    </subcellularLocation>
</comment>
<gene>
    <name evidence="14" type="ORF">KIP89_11375</name>
</gene>
<organism evidence="14 15">
    <name type="scientific">Ancylobacter radicis</name>
    <dbReference type="NCBI Taxonomy" id="2836179"/>
    <lineage>
        <taxon>Bacteria</taxon>
        <taxon>Pseudomonadati</taxon>
        <taxon>Pseudomonadota</taxon>
        <taxon>Alphaproteobacteria</taxon>
        <taxon>Hyphomicrobiales</taxon>
        <taxon>Xanthobacteraceae</taxon>
        <taxon>Ancylobacter</taxon>
    </lineage>
</organism>
<keyword evidence="7 9" id="KW-1133">Transmembrane helix</keyword>
<dbReference type="PANTHER" id="PTHR30386">
    <property type="entry name" value="MEMBRANE FUSION SUBUNIT OF EMRAB-TOLC MULTIDRUG EFFLUX PUMP"/>
    <property type="match status" value="1"/>
</dbReference>
<dbReference type="Pfam" id="PF25994">
    <property type="entry name" value="HH_AprE"/>
    <property type="match status" value="1"/>
</dbReference>
<keyword evidence="3 9" id="KW-0813">Transport</keyword>
<dbReference type="InterPro" id="IPR058781">
    <property type="entry name" value="HH_AprE-like"/>
</dbReference>
<evidence type="ECO:0000256" key="3">
    <source>
        <dbReference type="ARBA" id="ARBA00022448"/>
    </source>
</evidence>
<dbReference type="RefSeq" id="WP_213755558.1">
    <property type="nucleotide sequence ID" value="NZ_JAHCQH010000016.1"/>
</dbReference>
<evidence type="ECO:0000256" key="10">
    <source>
        <dbReference type="SAM" id="Coils"/>
    </source>
</evidence>
<dbReference type="PRINTS" id="PR01490">
    <property type="entry name" value="RTXTOXIND"/>
</dbReference>
<keyword evidence="6 9" id="KW-0812">Transmembrane</keyword>
<dbReference type="InterPro" id="IPR058982">
    <property type="entry name" value="Beta-barrel_AprE"/>
</dbReference>
<dbReference type="NCBIfam" id="TIGR01843">
    <property type="entry name" value="type_I_hlyD"/>
    <property type="match status" value="1"/>
</dbReference>
<evidence type="ECO:0000256" key="2">
    <source>
        <dbReference type="ARBA" id="ARBA00009477"/>
    </source>
</evidence>
<sequence length="459" mass="50374">MAFTLDQDPSRASVSAGATGAEPAPPPRISSDVRPIALIGYAVILLTFGLGGLWAVMAEIDSAVVAVGVVSVESRRQVVQHLEGGIIAEIAVKDGDRVAAGDLLFSLDPTTSRSAYVVQRTQLDTLLAIEARLQAEQTHAETITFPAELEDRADDPAVRAVLNDQLTQFRDRKASLDGKIAILNSRAEQVDREIQGLDREREALDKQLFYIDDELDGISALSSKGLVSKPRLAELQRERSRLDGLVGRNTAEIAKAFNSVGEVKLQIQDLQQRQREEVTAQLVETRRQISDTREKLAVSENVLKRIDLRAPRAGIVQNINASVRTRGAVVKPGETLLEIVPQQEDLIVDARVPTTDIDRLHDGVTGVEIRFPAFHSRTTPLILGQLQSVSPDRLIDEATQQPYFQAVVSIPQTDVPDDLKARLRPGMPAEVIFSTGERSVLSYLTRPLTDAFSHAMRDR</sequence>
<feature type="domain" description="AprE-like long alpha-helical hairpin" evidence="12">
    <location>
        <begin position="113"/>
        <end position="301"/>
    </location>
</feature>
<dbReference type="Gene3D" id="2.40.30.170">
    <property type="match status" value="1"/>
</dbReference>
<keyword evidence="10" id="KW-0175">Coiled coil</keyword>